<dbReference type="EMBL" id="CP119311">
    <property type="protein sequence ID" value="WEK34852.1"/>
    <property type="molecule type" value="Genomic_DNA"/>
</dbReference>
<name>A0AAJ6BG20_9BACT</name>
<evidence type="ECO:0000256" key="5">
    <source>
        <dbReference type="ARBA" id="ARBA00023136"/>
    </source>
</evidence>
<dbReference type="GO" id="GO:0022857">
    <property type="term" value="F:transmembrane transporter activity"/>
    <property type="evidence" value="ECO:0007669"/>
    <property type="project" value="TreeGrafter"/>
</dbReference>
<keyword evidence="5 6" id="KW-0472">Membrane</keyword>
<evidence type="ECO:0000313" key="9">
    <source>
        <dbReference type="EMBL" id="WEK34852.1"/>
    </source>
</evidence>
<feature type="domain" description="MacB-like periplasmic core" evidence="8">
    <location>
        <begin position="479"/>
        <end position="637"/>
    </location>
</feature>
<feature type="transmembrane region" description="Helical" evidence="6">
    <location>
        <begin position="426"/>
        <end position="446"/>
    </location>
</feature>
<feature type="transmembrane region" description="Helical" evidence="6">
    <location>
        <begin position="21"/>
        <end position="41"/>
    </location>
</feature>
<dbReference type="PANTHER" id="PTHR30572:SF18">
    <property type="entry name" value="ABC-TYPE MACROLIDE FAMILY EXPORT SYSTEM PERMEASE COMPONENT 2"/>
    <property type="match status" value="1"/>
</dbReference>
<dbReference type="AlphaFoldDB" id="A0AAJ6BG20"/>
<dbReference type="InterPro" id="IPR050250">
    <property type="entry name" value="Macrolide_Exporter_MacB"/>
</dbReference>
<dbReference type="GO" id="GO:0005886">
    <property type="term" value="C:plasma membrane"/>
    <property type="evidence" value="ECO:0007669"/>
    <property type="project" value="UniProtKB-SubCell"/>
</dbReference>
<feature type="transmembrane region" description="Helical" evidence="6">
    <location>
        <begin position="722"/>
        <end position="742"/>
    </location>
</feature>
<sequence>MIKNYLKVAWRSLLKNKGYSAINILGLAVGMAVVMLIGLWIHDELTFDKSHDNYDRLGKIMTTQTFNGETGTGPAVNVSLGRELETSYTADFKNISMASWNNDMILGFGDKKLIRSGMWVQPVFPDMLSLKMIAGARSALKDPSSILLSASVASALFNTDNPIGKTIKLNNETLLTVGGVYEDLPKNTSLRETWFLLPWEKYLQVESWVKNSYDHWGNHSWQLFVQLQPNLSFEQVSEKIRLVSMKHLDPKKDGQEELIIHPMRQWHLYGNWTNGKVDGGRIRFVWLFGIIGVFVLLLACINFMNLGTARSEKRAKEVGIRKTVGSERKQLIGQFLVESILVSLLSFILALLFVLLTLPWFNGLSDKQMSILWTEPLFWAGCLGFSLLTGLVAGSYPAFYLSSFQPIKVLKGTFKAGRYAAIPRKVLVVIQFTVSVALIICTIVVFRQISYAKDRPVGYTREGLLMFDYNTSDIRKHYDALKTGLLNTGVIDHVTKTSSSITAVWSNQIGFSWKGMTPGALPLFGVIAVSQDYGKTIGWHIRDGRDFSKEFASDSLALVLNESAVKLMGLQQPVGENVKWGNDNYTIIGVINDMVMQSPYEPIMPTIFFINEGWANKVLVKVKPGSSMRAALDRMEPLFRQFNPGSPFEFKFVDEDYARKFESEERIGKLAGFFAVLAIFISCLGIFGLASFVAEQRTKEIGVRRVLGASIYHIWELLSKDFVLLVMISFLLAAPLAWYFMHQWLNDYKYRTSISWWIFAISCGGALLITLVTVSFQAIKAALTNPVKNLRSE</sequence>
<feature type="transmembrane region" description="Helical" evidence="6">
    <location>
        <begin position="284"/>
        <end position="306"/>
    </location>
</feature>
<feature type="domain" description="ABC3 transporter permease C-terminal" evidence="7">
    <location>
        <begin position="673"/>
        <end position="785"/>
    </location>
</feature>
<organism evidence="9 10">
    <name type="scientific">Candidatus Pseudobacter hemicellulosilyticus</name>
    <dbReference type="NCBI Taxonomy" id="3121375"/>
    <lineage>
        <taxon>Bacteria</taxon>
        <taxon>Pseudomonadati</taxon>
        <taxon>Bacteroidota</taxon>
        <taxon>Chitinophagia</taxon>
        <taxon>Chitinophagales</taxon>
        <taxon>Chitinophagaceae</taxon>
        <taxon>Pseudobacter</taxon>
    </lineage>
</organism>
<dbReference type="Pfam" id="PF12704">
    <property type="entry name" value="MacB_PCD"/>
    <property type="match status" value="2"/>
</dbReference>
<comment type="subcellular location">
    <subcellularLocation>
        <location evidence="1">Cell membrane</location>
        <topology evidence="1">Multi-pass membrane protein</topology>
    </subcellularLocation>
</comment>
<feature type="transmembrane region" description="Helical" evidence="6">
    <location>
        <begin position="335"/>
        <end position="358"/>
    </location>
</feature>
<feature type="transmembrane region" description="Helical" evidence="6">
    <location>
        <begin position="754"/>
        <end position="779"/>
    </location>
</feature>
<evidence type="ECO:0000313" key="10">
    <source>
        <dbReference type="Proteomes" id="UP001220610"/>
    </source>
</evidence>
<evidence type="ECO:0000259" key="8">
    <source>
        <dbReference type="Pfam" id="PF12704"/>
    </source>
</evidence>
<keyword evidence="4 6" id="KW-1133">Transmembrane helix</keyword>
<evidence type="ECO:0000259" key="7">
    <source>
        <dbReference type="Pfam" id="PF02687"/>
    </source>
</evidence>
<dbReference type="Proteomes" id="UP001220610">
    <property type="component" value="Chromosome"/>
</dbReference>
<dbReference type="InterPro" id="IPR003838">
    <property type="entry name" value="ABC3_permease_C"/>
</dbReference>
<protein>
    <submittedName>
        <fullName evidence="9">ABC transporter permease</fullName>
    </submittedName>
</protein>
<dbReference type="Pfam" id="PF02687">
    <property type="entry name" value="FtsX"/>
    <property type="match status" value="2"/>
</dbReference>
<proteinExistence type="predicted"/>
<evidence type="ECO:0000256" key="2">
    <source>
        <dbReference type="ARBA" id="ARBA00022475"/>
    </source>
</evidence>
<feature type="domain" description="ABC3 transporter permease C-terminal" evidence="7">
    <location>
        <begin position="290"/>
        <end position="406"/>
    </location>
</feature>
<accession>A0AAJ6BG20</accession>
<feature type="domain" description="MacB-like periplasmic core" evidence="8">
    <location>
        <begin position="20"/>
        <end position="241"/>
    </location>
</feature>
<evidence type="ECO:0000256" key="4">
    <source>
        <dbReference type="ARBA" id="ARBA00022989"/>
    </source>
</evidence>
<evidence type="ECO:0000256" key="6">
    <source>
        <dbReference type="SAM" id="Phobius"/>
    </source>
</evidence>
<gene>
    <name evidence="9" type="ORF">P0Y53_20380</name>
</gene>
<reference evidence="9" key="1">
    <citation type="submission" date="2023-03" db="EMBL/GenBank/DDBJ databases">
        <title>Andean soil-derived lignocellulolytic bacterial consortium as a source of novel taxa and putative plastic-active enzymes.</title>
        <authorList>
            <person name="Diaz-Garcia L."/>
            <person name="Chuvochina M."/>
            <person name="Feuerriegel G."/>
            <person name="Bunk B."/>
            <person name="Sproer C."/>
            <person name="Streit W.R."/>
            <person name="Rodriguez L.M."/>
            <person name="Overmann J."/>
            <person name="Jimenez D.J."/>
        </authorList>
    </citation>
    <scope>NUCLEOTIDE SEQUENCE</scope>
    <source>
        <strain evidence="9">MAG 7</strain>
    </source>
</reference>
<keyword evidence="2" id="KW-1003">Cell membrane</keyword>
<evidence type="ECO:0000256" key="1">
    <source>
        <dbReference type="ARBA" id="ARBA00004651"/>
    </source>
</evidence>
<feature type="transmembrane region" description="Helical" evidence="6">
    <location>
        <begin position="378"/>
        <end position="401"/>
    </location>
</feature>
<keyword evidence="3 6" id="KW-0812">Transmembrane</keyword>
<evidence type="ECO:0000256" key="3">
    <source>
        <dbReference type="ARBA" id="ARBA00022692"/>
    </source>
</evidence>
<feature type="transmembrane region" description="Helical" evidence="6">
    <location>
        <begin position="670"/>
        <end position="694"/>
    </location>
</feature>
<dbReference type="PANTHER" id="PTHR30572">
    <property type="entry name" value="MEMBRANE COMPONENT OF TRANSPORTER-RELATED"/>
    <property type="match status" value="1"/>
</dbReference>
<dbReference type="InterPro" id="IPR025857">
    <property type="entry name" value="MacB_PCD"/>
</dbReference>